<feature type="transmembrane region" description="Helical" evidence="5">
    <location>
        <begin position="252"/>
        <end position="272"/>
    </location>
</feature>
<evidence type="ECO:0000256" key="3">
    <source>
        <dbReference type="ARBA" id="ARBA00022989"/>
    </source>
</evidence>
<organism evidence="7 8">
    <name type="scientific">Limisphaera ngatamarikiensis</name>
    <dbReference type="NCBI Taxonomy" id="1324935"/>
    <lineage>
        <taxon>Bacteria</taxon>
        <taxon>Pseudomonadati</taxon>
        <taxon>Verrucomicrobiota</taxon>
        <taxon>Verrucomicrobiia</taxon>
        <taxon>Limisphaerales</taxon>
        <taxon>Limisphaeraceae</taxon>
        <taxon>Limisphaera</taxon>
    </lineage>
</organism>
<feature type="transmembrane region" description="Helical" evidence="5">
    <location>
        <begin position="68"/>
        <end position="89"/>
    </location>
</feature>
<feature type="transmembrane region" description="Helical" evidence="5">
    <location>
        <begin position="390"/>
        <end position="408"/>
    </location>
</feature>
<dbReference type="Pfam" id="PF07690">
    <property type="entry name" value="MFS_1"/>
    <property type="match status" value="1"/>
</dbReference>
<dbReference type="InterPro" id="IPR005829">
    <property type="entry name" value="Sugar_transporter_CS"/>
</dbReference>
<dbReference type="Proteomes" id="UP000477311">
    <property type="component" value="Unassembled WGS sequence"/>
</dbReference>
<feature type="transmembrane region" description="Helical" evidence="5">
    <location>
        <begin position="20"/>
        <end position="36"/>
    </location>
</feature>
<dbReference type="InterPro" id="IPR020846">
    <property type="entry name" value="MFS_dom"/>
</dbReference>
<dbReference type="Gene3D" id="1.20.1250.20">
    <property type="entry name" value="MFS general substrate transporter like domains"/>
    <property type="match status" value="1"/>
</dbReference>
<dbReference type="InterPro" id="IPR036259">
    <property type="entry name" value="MFS_trans_sf"/>
</dbReference>
<dbReference type="AlphaFoldDB" id="A0A6M1RXP0"/>
<feature type="transmembrane region" description="Helical" evidence="5">
    <location>
        <begin position="101"/>
        <end position="120"/>
    </location>
</feature>
<dbReference type="EMBL" id="JAAKYA010000006">
    <property type="protein sequence ID" value="NGO37940.1"/>
    <property type="molecule type" value="Genomic_DNA"/>
</dbReference>
<reference evidence="7 8" key="1">
    <citation type="submission" date="2020-02" db="EMBL/GenBank/DDBJ databases">
        <title>Draft genome sequence of Limisphaera ngatamarikiensis NGM72.4T, a thermophilic Verrucomicrobia grouped in subdivision 3.</title>
        <authorList>
            <person name="Carere C.R."/>
            <person name="Steen J."/>
            <person name="Hugenholtz P."/>
            <person name="Stott M.B."/>
        </authorList>
    </citation>
    <scope>NUCLEOTIDE SEQUENCE [LARGE SCALE GENOMIC DNA]</scope>
    <source>
        <strain evidence="7 8">NGM72.4</strain>
    </source>
</reference>
<feature type="transmembrane region" description="Helical" evidence="5">
    <location>
        <begin position="158"/>
        <end position="179"/>
    </location>
</feature>
<keyword evidence="3 5" id="KW-1133">Transmembrane helix</keyword>
<proteinExistence type="predicted"/>
<evidence type="ECO:0000256" key="1">
    <source>
        <dbReference type="ARBA" id="ARBA00004141"/>
    </source>
</evidence>
<comment type="subcellular location">
    <subcellularLocation>
        <location evidence="1">Membrane</location>
        <topology evidence="1">Multi-pass membrane protein</topology>
    </subcellularLocation>
</comment>
<feature type="transmembrane region" description="Helical" evidence="5">
    <location>
        <begin position="292"/>
        <end position="315"/>
    </location>
</feature>
<feature type="transmembrane region" description="Helical" evidence="5">
    <location>
        <begin position="126"/>
        <end position="146"/>
    </location>
</feature>
<dbReference type="PROSITE" id="PS00217">
    <property type="entry name" value="SUGAR_TRANSPORT_2"/>
    <property type="match status" value="1"/>
</dbReference>
<dbReference type="GO" id="GO:0005886">
    <property type="term" value="C:plasma membrane"/>
    <property type="evidence" value="ECO:0007669"/>
    <property type="project" value="TreeGrafter"/>
</dbReference>
<feature type="transmembrane region" description="Helical" evidence="5">
    <location>
        <begin position="191"/>
        <end position="214"/>
    </location>
</feature>
<dbReference type="PANTHER" id="PTHR23508:SF10">
    <property type="entry name" value="CARBOXYLIC ACID TRANSPORTER PROTEIN HOMOLOG"/>
    <property type="match status" value="1"/>
</dbReference>
<evidence type="ECO:0000313" key="8">
    <source>
        <dbReference type="Proteomes" id="UP000477311"/>
    </source>
</evidence>
<dbReference type="SUPFAM" id="SSF103473">
    <property type="entry name" value="MFS general substrate transporter"/>
    <property type="match status" value="1"/>
</dbReference>
<feature type="transmembrane region" description="Helical" evidence="5">
    <location>
        <begin position="322"/>
        <end position="342"/>
    </location>
</feature>
<keyword evidence="4 5" id="KW-0472">Membrane</keyword>
<keyword evidence="2 5" id="KW-0812">Transmembrane</keyword>
<dbReference type="PANTHER" id="PTHR23508">
    <property type="entry name" value="CARBOXYLIC ACID TRANSPORTER PROTEIN HOMOLOG"/>
    <property type="match status" value="1"/>
</dbReference>
<sequence>MQVSGQLSTGSPVAAEERITWYHWLVVLLASAGWLFDCMDQRLFVLARESALRELLGPEKTSEVVKQYIGYATTSMILGWATGGILFGMLSDKWGRVKTMVTTLLVYSGFTGLCGLATSWVDFTIYRFLVGLGVGGMFGAATTLVAESVPGRVRAVALGALQALSAVGNMTGSLISLWIQPGAENFLGRWSGWRVLFFVGILPALLAAPMLLLLREPDAWKRARELARSGMAQHKVGSIRDLFAHPRWRKHALVGLMLGVSGMVGLWGIGFFSPELISTALKGAPQSTVDTVRAWGTFYQDLGAFAGMTAFTVVAAWLSRRLAFLLAFALCLLTTSYVFLNLRTATDAYWMLPMMGFAQLAVFAGYSIYFPEIFPTRLRGTGVGFCYNTVRYLAAPAPMLLGQLSVALSQQGVAEPFRTAAVIMCSVYLIGMVALIWAPETKGRPLPED</sequence>
<evidence type="ECO:0000256" key="5">
    <source>
        <dbReference type="SAM" id="Phobius"/>
    </source>
</evidence>
<dbReference type="PROSITE" id="PS50850">
    <property type="entry name" value="MFS"/>
    <property type="match status" value="1"/>
</dbReference>
<name>A0A6M1RXP0_9BACT</name>
<dbReference type="RefSeq" id="WP_165105192.1">
    <property type="nucleotide sequence ID" value="NZ_JAAKYA010000006.1"/>
</dbReference>
<accession>A0A6M1RXP0</accession>
<gene>
    <name evidence="7" type="ORF">G4L39_00775</name>
</gene>
<evidence type="ECO:0000256" key="2">
    <source>
        <dbReference type="ARBA" id="ARBA00022692"/>
    </source>
</evidence>
<protein>
    <submittedName>
        <fullName evidence="7">MFS transporter</fullName>
    </submittedName>
</protein>
<keyword evidence="8" id="KW-1185">Reference proteome</keyword>
<evidence type="ECO:0000256" key="4">
    <source>
        <dbReference type="ARBA" id="ARBA00023136"/>
    </source>
</evidence>
<feature type="transmembrane region" description="Helical" evidence="5">
    <location>
        <begin position="420"/>
        <end position="438"/>
    </location>
</feature>
<feature type="transmembrane region" description="Helical" evidence="5">
    <location>
        <begin position="348"/>
        <end position="369"/>
    </location>
</feature>
<feature type="domain" description="Major facilitator superfamily (MFS) profile" evidence="6">
    <location>
        <begin position="26"/>
        <end position="442"/>
    </location>
</feature>
<evidence type="ECO:0000259" key="6">
    <source>
        <dbReference type="PROSITE" id="PS50850"/>
    </source>
</evidence>
<dbReference type="InterPro" id="IPR011701">
    <property type="entry name" value="MFS"/>
</dbReference>
<dbReference type="GO" id="GO:0046943">
    <property type="term" value="F:carboxylic acid transmembrane transporter activity"/>
    <property type="evidence" value="ECO:0007669"/>
    <property type="project" value="TreeGrafter"/>
</dbReference>
<evidence type="ECO:0000313" key="7">
    <source>
        <dbReference type="EMBL" id="NGO37940.1"/>
    </source>
</evidence>
<comment type="caution">
    <text evidence="7">The sequence shown here is derived from an EMBL/GenBank/DDBJ whole genome shotgun (WGS) entry which is preliminary data.</text>
</comment>